<evidence type="ECO:0000256" key="1">
    <source>
        <dbReference type="SAM" id="MobiDB-lite"/>
    </source>
</evidence>
<comment type="caution">
    <text evidence="2">The sequence shown here is derived from an EMBL/GenBank/DDBJ whole genome shotgun (WGS) entry which is preliminary data.</text>
</comment>
<protein>
    <submittedName>
        <fullName evidence="2">Uncharacterized protein</fullName>
    </submittedName>
</protein>
<evidence type="ECO:0000313" key="2">
    <source>
        <dbReference type="EMBL" id="TXG56849.1"/>
    </source>
</evidence>
<reference evidence="3" key="1">
    <citation type="journal article" date="2019" name="Gigascience">
        <title>De novo genome assembly of the endangered Acer yangbiense, a plant species with extremely small populations endemic to Yunnan Province, China.</title>
        <authorList>
            <person name="Yang J."/>
            <person name="Wariss H.M."/>
            <person name="Tao L."/>
            <person name="Zhang R."/>
            <person name="Yun Q."/>
            <person name="Hollingsworth P."/>
            <person name="Dao Z."/>
            <person name="Luo G."/>
            <person name="Guo H."/>
            <person name="Ma Y."/>
            <person name="Sun W."/>
        </authorList>
    </citation>
    <scope>NUCLEOTIDE SEQUENCE [LARGE SCALE GENOMIC DNA]</scope>
    <source>
        <strain evidence="3">cv. Malutang</strain>
    </source>
</reference>
<name>A0A5C7HJ45_9ROSI</name>
<feature type="region of interest" description="Disordered" evidence="1">
    <location>
        <begin position="48"/>
        <end position="86"/>
    </location>
</feature>
<dbReference type="AlphaFoldDB" id="A0A5C7HJ45"/>
<gene>
    <name evidence="2" type="ORF">EZV62_018162</name>
</gene>
<organism evidence="2 3">
    <name type="scientific">Acer yangbiense</name>
    <dbReference type="NCBI Taxonomy" id="1000413"/>
    <lineage>
        <taxon>Eukaryota</taxon>
        <taxon>Viridiplantae</taxon>
        <taxon>Streptophyta</taxon>
        <taxon>Embryophyta</taxon>
        <taxon>Tracheophyta</taxon>
        <taxon>Spermatophyta</taxon>
        <taxon>Magnoliopsida</taxon>
        <taxon>eudicotyledons</taxon>
        <taxon>Gunneridae</taxon>
        <taxon>Pentapetalae</taxon>
        <taxon>rosids</taxon>
        <taxon>malvids</taxon>
        <taxon>Sapindales</taxon>
        <taxon>Sapindaceae</taxon>
        <taxon>Hippocastanoideae</taxon>
        <taxon>Acereae</taxon>
        <taxon>Acer</taxon>
    </lineage>
</organism>
<dbReference type="Proteomes" id="UP000323000">
    <property type="component" value="Chromosome 8"/>
</dbReference>
<evidence type="ECO:0000313" key="3">
    <source>
        <dbReference type="Proteomes" id="UP000323000"/>
    </source>
</evidence>
<accession>A0A5C7HJ45</accession>
<feature type="compositionally biased region" description="Acidic residues" evidence="1">
    <location>
        <begin position="54"/>
        <end position="68"/>
    </location>
</feature>
<proteinExistence type="predicted"/>
<keyword evidence="3" id="KW-1185">Reference proteome</keyword>
<dbReference type="EMBL" id="VAHF01000008">
    <property type="protein sequence ID" value="TXG56849.1"/>
    <property type="molecule type" value="Genomic_DNA"/>
</dbReference>
<sequence length="86" mass="9470">MLSNIGLCNEFLAEAVTYASHLINRLSSTTIEGKMPIEVELKITPVDPVSVTETDNESSVTDEEDDEEVATKEPSYQQDSIAVRKP</sequence>